<feature type="domain" description="Putative restriction endonuclease" evidence="1">
    <location>
        <begin position="12"/>
        <end position="183"/>
    </location>
</feature>
<dbReference type="STRING" id="1288484.GCA_000348665_00732"/>
<dbReference type="InterPro" id="IPR011335">
    <property type="entry name" value="Restrct_endonuc-II-like"/>
</dbReference>
<dbReference type="Pfam" id="PF05685">
    <property type="entry name" value="Uma2"/>
    <property type="match status" value="1"/>
</dbReference>
<sequence length="192" mass="21314">MNQPAFQKMSVEEYLRTEVDSPVKREYVGGFVYAVDNSDGVWAQAGSSKSHAEVIMNVMQVVRPAARRQGCRAYASEIKLRIDAQQSFYSPDVMVVCGPENSDPYSETAPCLLVEVLSRGTAHTDRHAKYAVYTALPSLQTYLIVDQYERRVYAYAREGASWTLTEYVGEGVIPLPCLGLELSLGEIYAGVL</sequence>
<dbReference type="InterPro" id="IPR012296">
    <property type="entry name" value="Nuclease_put_TT1808"/>
</dbReference>
<dbReference type="InterPro" id="IPR008538">
    <property type="entry name" value="Uma2"/>
</dbReference>
<keyword evidence="2" id="KW-0540">Nuclease</keyword>
<dbReference type="SUPFAM" id="SSF52980">
    <property type="entry name" value="Restriction endonuclease-like"/>
    <property type="match status" value="1"/>
</dbReference>
<accession>A0A345IEH9</accession>
<reference evidence="2 3" key="1">
    <citation type="submission" date="2018-07" db="EMBL/GenBank/DDBJ databases">
        <title>Complete Genome and Methylome Analysis of Deinococcus wulumuqiensis NEB 479.</title>
        <authorList>
            <person name="Fomenkov A."/>
            <person name="Luyten Y."/>
            <person name="Vincze T."/>
            <person name="Anton B.P."/>
            <person name="Clark T."/>
            <person name="Roberts R.J."/>
            <person name="Morgan R.D."/>
        </authorList>
    </citation>
    <scope>NUCLEOTIDE SEQUENCE [LARGE SCALE GENOMIC DNA]</scope>
    <source>
        <strain evidence="2 3">NEB 479</strain>
    </source>
</reference>
<evidence type="ECO:0000259" key="1">
    <source>
        <dbReference type="Pfam" id="PF05685"/>
    </source>
</evidence>
<dbReference type="PANTHER" id="PTHR36558">
    <property type="entry name" value="GLR1098 PROTEIN"/>
    <property type="match status" value="1"/>
</dbReference>
<dbReference type="PANTHER" id="PTHR36558:SF1">
    <property type="entry name" value="RESTRICTION ENDONUCLEASE DOMAIN-CONTAINING PROTEIN-RELATED"/>
    <property type="match status" value="1"/>
</dbReference>
<protein>
    <submittedName>
        <fullName evidence="2">Uma2 family endonuclease</fullName>
    </submittedName>
</protein>
<dbReference type="Gene3D" id="3.90.1570.10">
    <property type="entry name" value="tt1808, chain A"/>
    <property type="match status" value="1"/>
</dbReference>
<keyword evidence="2" id="KW-0378">Hydrolase</keyword>
<organism evidence="2 3">
    <name type="scientific">Deinococcus wulumuqiensis</name>
    <dbReference type="NCBI Taxonomy" id="980427"/>
    <lineage>
        <taxon>Bacteria</taxon>
        <taxon>Thermotogati</taxon>
        <taxon>Deinococcota</taxon>
        <taxon>Deinococci</taxon>
        <taxon>Deinococcales</taxon>
        <taxon>Deinococcaceae</taxon>
        <taxon>Deinococcus</taxon>
    </lineage>
</organism>
<dbReference type="AlphaFoldDB" id="A0A345IEH9"/>
<evidence type="ECO:0000313" key="3">
    <source>
        <dbReference type="Proteomes" id="UP000253744"/>
    </source>
</evidence>
<dbReference type="EMBL" id="CP031158">
    <property type="protein sequence ID" value="AXG98101.1"/>
    <property type="molecule type" value="Genomic_DNA"/>
</dbReference>
<gene>
    <name evidence="2" type="ORF">DVJ83_01785</name>
</gene>
<proteinExistence type="predicted"/>
<keyword evidence="2" id="KW-0255">Endonuclease</keyword>
<dbReference type="Proteomes" id="UP000253744">
    <property type="component" value="Chromosome"/>
</dbReference>
<dbReference type="GO" id="GO:0004519">
    <property type="term" value="F:endonuclease activity"/>
    <property type="evidence" value="ECO:0007669"/>
    <property type="project" value="UniProtKB-KW"/>
</dbReference>
<name>A0A345IEH9_9DEIO</name>
<dbReference type="CDD" id="cd06260">
    <property type="entry name" value="DUF820-like"/>
    <property type="match status" value="1"/>
</dbReference>
<dbReference type="RefSeq" id="WP_114671173.1">
    <property type="nucleotide sequence ID" value="NZ_CP031158.1"/>
</dbReference>
<evidence type="ECO:0000313" key="2">
    <source>
        <dbReference type="EMBL" id="AXG98101.1"/>
    </source>
</evidence>
<dbReference type="KEGG" id="dwu:DVJ83_01785"/>